<dbReference type="Gene3D" id="3.40.50.11350">
    <property type="match status" value="1"/>
</dbReference>
<feature type="region of interest" description="Disordered" evidence="1">
    <location>
        <begin position="111"/>
        <end position="189"/>
    </location>
</feature>
<feature type="compositionally biased region" description="Basic and acidic residues" evidence="1">
    <location>
        <begin position="178"/>
        <end position="189"/>
    </location>
</feature>
<name>A0A7S0N6K9_9CHLO</name>
<keyword evidence="2" id="KW-0472">Membrane</keyword>
<evidence type="ECO:0000259" key="3">
    <source>
        <dbReference type="Pfam" id="PF19745"/>
    </source>
</evidence>
<feature type="compositionally biased region" description="Basic and acidic residues" evidence="1">
    <location>
        <begin position="111"/>
        <end position="124"/>
    </location>
</feature>
<gene>
    <name evidence="4" type="ORF">POBO1169_LOCUS6898</name>
</gene>
<evidence type="ECO:0000313" key="4">
    <source>
        <dbReference type="EMBL" id="CAD8661591.1"/>
    </source>
</evidence>
<evidence type="ECO:0000256" key="1">
    <source>
        <dbReference type="SAM" id="MobiDB-lite"/>
    </source>
</evidence>
<dbReference type="EMBL" id="HBFA01013264">
    <property type="protein sequence ID" value="CAD8661591.1"/>
    <property type="molecule type" value="Transcribed_RNA"/>
</dbReference>
<sequence>MGFLGIRAAFWAALLVTFVFLMSILGPLKPAFHYILHRPLRWNPVSDADLDSPTLRDDVGNVESSVALQPRLMLGERLHVVGSEEGEAGEEASSTEQAAGLLQHLEFDGPAHGRLDETYTHESSTEDPSTEESIADESTTDKSITDESTADESITVDSSTAEESSTDESSADESTYASHEDNKLCEPDKFGNDCSADIRTVTRYLPDEDPASIELAQSRWNPQAWDQLMNALSEMQSVNCESARVHYGLIGANARGAGLASTLRYMTAYLSDAFVEGRGFMFAGRLNYAGTKSCKSRGQLGDFECFFKPLSACSEERSTAFAKYVNPKAKTNRCMRNIIGQRCSNVKPYLARSIPAQYAPRGNFWWRSAMAAYVARVNEATAAELNLAELKASIGFQHPIIGVHVRHGDSCHTTTRKGTCVGLAHYLPHIQALAEKYNTTRVYLATDDAAVVREAAANSDFQFLVAPANRNVLQSATQIEYRAELWDGTSDTGHGIALSALQDTLLLAEADYLVAHLRSNLSRMALELSAAAKQRPPPFISMDGPWCPHWRMCEDRYNVY</sequence>
<keyword evidence="2" id="KW-1133">Transmembrane helix</keyword>
<dbReference type="PANTHER" id="PTHR13132:SF29">
    <property type="entry name" value="ALPHA-(1,6)-FUCOSYLTRANSFERASE"/>
    <property type="match status" value="1"/>
</dbReference>
<feature type="domain" description="Alpha-(1,6)-fucosyltransferase N- and catalytic" evidence="3">
    <location>
        <begin position="301"/>
        <end position="532"/>
    </location>
</feature>
<feature type="transmembrane region" description="Helical" evidence="2">
    <location>
        <begin position="6"/>
        <end position="28"/>
    </location>
</feature>
<dbReference type="GO" id="GO:0006487">
    <property type="term" value="P:protein N-linked glycosylation"/>
    <property type="evidence" value="ECO:0007669"/>
    <property type="project" value="TreeGrafter"/>
</dbReference>
<keyword evidence="2" id="KW-0812">Transmembrane</keyword>
<dbReference type="AlphaFoldDB" id="A0A7S0N6K9"/>
<accession>A0A7S0N6K9</accession>
<organism evidence="4">
    <name type="scientific">Pyramimonas obovata</name>
    <dbReference type="NCBI Taxonomy" id="1411642"/>
    <lineage>
        <taxon>Eukaryota</taxon>
        <taxon>Viridiplantae</taxon>
        <taxon>Chlorophyta</taxon>
        <taxon>Pyramimonadophyceae</taxon>
        <taxon>Pyramimonadales</taxon>
        <taxon>Pyramimonadaceae</taxon>
        <taxon>Pyramimonas</taxon>
        <taxon>Pyramimonas incertae sedis</taxon>
    </lineage>
</organism>
<dbReference type="GO" id="GO:0046921">
    <property type="term" value="F:alpha-(1-&gt;6)-fucosyltransferase activity"/>
    <property type="evidence" value="ECO:0007669"/>
    <property type="project" value="TreeGrafter"/>
</dbReference>
<dbReference type="InterPro" id="IPR045573">
    <property type="entry name" value="Fut8_N_cat"/>
</dbReference>
<evidence type="ECO:0000256" key="2">
    <source>
        <dbReference type="SAM" id="Phobius"/>
    </source>
</evidence>
<protein>
    <recommendedName>
        <fullName evidence="3">Alpha-(1,6)-fucosyltransferase N- and catalytic domain-containing protein</fullName>
    </recommendedName>
</protein>
<proteinExistence type="predicted"/>
<dbReference type="Pfam" id="PF19745">
    <property type="entry name" value="FUT8_N_cat"/>
    <property type="match status" value="1"/>
</dbReference>
<reference evidence="4" key="1">
    <citation type="submission" date="2021-01" db="EMBL/GenBank/DDBJ databases">
        <authorList>
            <person name="Corre E."/>
            <person name="Pelletier E."/>
            <person name="Niang G."/>
            <person name="Scheremetjew M."/>
            <person name="Finn R."/>
            <person name="Kale V."/>
            <person name="Holt S."/>
            <person name="Cochrane G."/>
            <person name="Meng A."/>
            <person name="Brown T."/>
            <person name="Cohen L."/>
        </authorList>
    </citation>
    <scope>NUCLEOTIDE SEQUENCE</scope>
    <source>
        <strain evidence="4">CCMP722</strain>
    </source>
</reference>
<dbReference type="PANTHER" id="PTHR13132">
    <property type="entry name" value="ALPHA- 1,6 -FUCOSYLTRANSFERASE"/>
    <property type="match status" value="1"/>
</dbReference>